<feature type="repeat" description="RCC1" evidence="1">
    <location>
        <begin position="3"/>
        <end position="61"/>
    </location>
</feature>
<evidence type="ECO:0000313" key="3">
    <source>
        <dbReference type="EMBL" id="KAE9398307.1"/>
    </source>
</evidence>
<evidence type="ECO:0000256" key="1">
    <source>
        <dbReference type="PROSITE-ProRule" id="PRU00235"/>
    </source>
</evidence>
<dbReference type="Gene3D" id="2.130.10.30">
    <property type="entry name" value="Regulator of chromosome condensation 1/beta-lactamase-inhibitor protein II"/>
    <property type="match status" value="2"/>
</dbReference>
<dbReference type="InterPro" id="IPR009091">
    <property type="entry name" value="RCC1/BLIP-II"/>
</dbReference>
<evidence type="ECO:0000256" key="2">
    <source>
        <dbReference type="SAM" id="MobiDB-lite"/>
    </source>
</evidence>
<evidence type="ECO:0000313" key="4">
    <source>
        <dbReference type="Proteomes" id="UP000799118"/>
    </source>
</evidence>
<feature type="repeat" description="RCC1" evidence="1">
    <location>
        <begin position="279"/>
        <end position="332"/>
    </location>
</feature>
<feature type="region of interest" description="Disordered" evidence="2">
    <location>
        <begin position="193"/>
        <end position="214"/>
    </location>
</feature>
<reference evidence="3" key="1">
    <citation type="journal article" date="2019" name="Environ. Microbiol.">
        <title>Fungal ecological strategies reflected in gene transcription - a case study of two litter decomposers.</title>
        <authorList>
            <person name="Barbi F."/>
            <person name="Kohler A."/>
            <person name="Barry K."/>
            <person name="Baskaran P."/>
            <person name="Daum C."/>
            <person name="Fauchery L."/>
            <person name="Ihrmark K."/>
            <person name="Kuo A."/>
            <person name="LaButti K."/>
            <person name="Lipzen A."/>
            <person name="Morin E."/>
            <person name="Grigoriev I.V."/>
            <person name="Henrissat B."/>
            <person name="Lindahl B."/>
            <person name="Martin F."/>
        </authorList>
    </citation>
    <scope>NUCLEOTIDE SEQUENCE</scope>
    <source>
        <strain evidence="3">JB14</strain>
    </source>
</reference>
<dbReference type="OrthoDB" id="5370059at2759"/>
<organism evidence="3 4">
    <name type="scientific">Gymnopus androsaceus JB14</name>
    <dbReference type="NCBI Taxonomy" id="1447944"/>
    <lineage>
        <taxon>Eukaryota</taxon>
        <taxon>Fungi</taxon>
        <taxon>Dikarya</taxon>
        <taxon>Basidiomycota</taxon>
        <taxon>Agaricomycotina</taxon>
        <taxon>Agaricomycetes</taxon>
        <taxon>Agaricomycetidae</taxon>
        <taxon>Agaricales</taxon>
        <taxon>Marasmiineae</taxon>
        <taxon>Omphalotaceae</taxon>
        <taxon>Gymnopus</taxon>
    </lineage>
</organism>
<name>A0A6A4HMN8_9AGAR</name>
<dbReference type="PROSITE" id="PS00626">
    <property type="entry name" value="RCC1_2"/>
    <property type="match status" value="1"/>
</dbReference>
<dbReference type="Pfam" id="PF00415">
    <property type="entry name" value="RCC1"/>
    <property type="match status" value="2"/>
</dbReference>
<dbReference type="AlphaFoldDB" id="A0A6A4HMN8"/>
<gene>
    <name evidence="3" type="ORF">BT96DRAFT_965965</name>
</gene>
<accession>A0A6A4HMN8</accession>
<dbReference type="SUPFAM" id="SSF50985">
    <property type="entry name" value="RCC1/BLIP-II"/>
    <property type="match status" value="2"/>
</dbReference>
<keyword evidence="4" id="KW-1185">Reference proteome</keyword>
<dbReference type="Proteomes" id="UP000799118">
    <property type="component" value="Unassembled WGS sequence"/>
</dbReference>
<dbReference type="InterPro" id="IPR000408">
    <property type="entry name" value="Reg_chr_condens"/>
</dbReference>
<dbReference type="PROSITE" id="PS50012">
    <property type="entry name" value="RCC1_3"/>
    <property type="match status" value="2"/>
</dbReference>
<dbReference type="PANTHER" id="PTHR45982">
    <property type="entry name" value="REGULATOR OF CHROMOSOME CONDENSATION"/>
    <property type="match status" value="1"/>
</dbReference>
<dbReference type="EMBL" id="ML769484">
    <property type="protein sequence ID" value="KAE9398307.1"/>
    <property type="molecule type" value="Genomic_DNA"/>
</dbReference>
<dbReference type="InterPro" id="IPR051553">
    <property type="entry name" value="Ran_GTPase-activating"/>
</dbReference>
<proteinExistence type="predicted"/>
<sequence length="403" mass="43713">MPFSLLSSGSNAHGQLSNGTLDDSHKFTACIFTHDSCSSSESSKILHIASGANHTLLLSEEATSTSTGARRHIWGCGDGSAGQLGNLWREKKKDETILQKHGLDGYQPRLICASWETSYVVLSCEERPDVLISMGSNDFGDLGVGPVRTKKLFHIVQFNHLHVDGLVLDGDSMQVISVAAGQHHVMARIPRPAQRRVPPPYSDPEQVSIPSQDHRNTKCDPVISFALGTQHSILHHQTGRLSCLGSNKKAQMTNLDSDAFRDVSFVGCTWNGTYFLDGPVLYATGSHSKGQLGRRVISSEPHPVEFPFDISTREELKKIACGSEHVLALRLEAGADGDSPPEVWGWGWNEHGNLGLGMTSDVHTPTKLWPVASGAQETETMGFKAVGIWAGCGTSWIALEKEA</sequence>
<dbReference type="PANTHER" id="PTHR45982:SF1">
    <property type="entry name" value="REGULATOR OF CHROMOSOME CONDENSATION"/>
    <property type="match status" value="1"/>
</dbReference>
<protein>
    <submittedName>
        <fullName evidence="3">RCC1/BLIP-II</fullName>
    </submittedName>
</protein>